<keyword evidence="4" id="KW-0472">Membrane</keyword>
<dbReference type="GO" id="GO:0005739">
    <property type="term" value="C:mitochondrion"/>
    <property type="evidence" value="ECO:0007669"/>
    <property type="project" value="UniProtKB-SubCell"/>
</dbReference>
<evidence type="ECO:0000259" key="5">
    <source>
        <dbReference type="PROSITE" id="PS51503"/>
    </source>
</evidence>
<dbReference type="InterPro" id="IPR007667">
    <property type="entry name" value="Hypoxia_induced_domain"/>
</dbReference>
<keyword evidence="7" id="KW-1185">Reference proteome</keyword>
<reference evidence="6" key="1">
    <citation type="journal article" date="2019" name="Plant J.">
        <title>Chlorella vulgaris genome assembly and annotation reveals the molecular basis for metabolic acclimation to high light conditions.</title>
        <authorList>
            <person name="Cecchin M."/>
            <person name="Marcolungo L."/>
            <person name="Rossato M."/>
            <person name="Girolomoni L."/>
            <person name="Cosentino E."/>
            <person name="Cuine S."/>
            <person name="Li-Beisson Y."/>
            <person name="Delledonne M."/>
            <person name="Ballottari M."/>
        </authorList>
    </citation>
    <scope>NUCLEOTIDE SEQUENCE</scope>
    <source>
        <strain evidence="6">211/11P</strain>
    </source>
</reference>
<accession>A0A9D4YVS4</accession>
<organism evidence="6 7">
    <name type="scientific">Chlorella vulgaris</name>
    <name type="common">Green alga</name>
    <dbReference type="NCBI Taxonomy" id="3077"/>
    <lineage>
        <taxon>Eukaryota</taxon>
        <taxon>Viridiplantae</taxon>
        <taxon>Chlorophyta</taxon>
        <taxon>core chlorophytes</taxon>
        <taxon>Trebouxiophyceae</taxon>
        <taxon>Chlorellales</taxon>
        <taxon>Chlorellaceae</taxon>
        <taxon>Chlorella clade</taxon>
        <taxon>Chlorella</taxon>
    </lineage>
</organism>
<dbReference type="GO" id="GO:0033617">
    <property type="term" value="P:mitochondrial respiratory chain complex IV assembly"/>
    <property type="evidence" value="ECO:0007669"/>
    <property type="project" value="TreeGrafter"/>
</dbReference>
<dbReference type="PANTHER" id="PTHR28018:SF3">
    <property type="entry name" value="RESPIRATORY SUPERCOMPLEX FACTOR 2, MITOCHONDRIAL"/>
    <property type="match status" value="1"/>
</dbReference>
<evidence type="ECO:0000256" key="4">
    <source>
        <dbReference type="ARBA" id="ARBA00023136"/>
    </source>
</evidence>
<feature type="domain" description="HIG1" evidence="5">
    <location>
        <begin position="1"/>
        <end position="78"/>
    </location>
</feature>
<dbReference type="PROSITE" id="PS51503">
    <property type="entry name" value="HIG1"/>
    <property type="match status" value="1"/>
</dbReference>
<sequence>MSSLDDMRHWVAQNKLKAIFGLWATGLSASLAYQWTRPLPTQLKLIHARVYAQALTLASLGMVAAVQWLEEEDVPQADAAPKATGVNR</sequence>
<comment type="caution">
    <text evidence="6">The sequence shown here is derived from an EMBL/GenBank/DDBJ whole genome shotgun (WGS) entry which is preliminary data.</text>
</comment>
<dbReference type="OrthoDB" id="1915122at2759"/>
<dbReference type="InterPro" id="IPR040153">
    <property type="entry name" value="Rcf2"/>
</dbReference>
<evidence type="ECO:0000256" key="2">
    <source>
        <dbReference type="ARBA" id="ARBA00022692"/>
    </source>
</evidence>
<evidence type="ECO:0000256" key="1">
    <source>
        <dbReference type="ARBA" id="ARBA00004173"/>
    </source>
</evidence>
<reference evidence="6" key="2">
    <citation type="submission" date="2020-11" db="EMBL/GenBank/DDBJ databases">
        <authorList>
            <person name="Cecchin M."/>
            <person name="Marcolungo L."/>
            <person name="Rossato M."/>
            <person name="Girolomoni L."/>
            <person name="Cosentino E."/>
            <person name="Cuine S."/>
            <person name="Li-Beisson Y."/>
            <person name="Delledonne M."/>
            <person name="Ballottari M."/>
        </authorList>
    </citation>
    <scope>NUCLEOTIDE SEQUENCE</scope>
    <source>
        <strain evidence="6">211/11P</strain>
        <tissue evidence="6">Whole cell</tissue>
    </source>
</reference>
<keyword evidence="3" id="KW-1133">Transmembrane helix</keyword>
<evidence type="ECO:0000256" key="3">
    <source>
        <dbReference type="ARBA" id="ARBA00022989"/>
    </source>
</evidence>
<dbReference type="PANTHER" id="PTHR28018">
    <property type="entry name" value="RESPIRATORY SUPERCOMPLEX FACTOR 2, MITOCHONDRIAL"/>
    <property type="match status" value="1"/>
</dbReference>
<dbReference type="Pfam" id="PF04588">
    <property type="entry name" value="HIG_1_N"/>
    <property type="match status" value="1"/>
</dbReference>
<protein>
    <recommendedName>
        <fullName evidence="5">HIG1 domain-containing protein</fullName>
    </recommendedName>
</protein>
<dbReference type="EMBL" id="SIDB01000008">
    <property type="protein sequence ID" value="KAI3429262.1"/>
    <property type="molecule type" value="Genomic_DNA"/>
</dbReference>
<comment type="subcellular location">
    <subcellularLocation>
        <location evidence="1">Mitochondrion</location>
    </subcellularLocation>
</comment>
<evidence type="ECO:0000313" key="7">
    <source>
        <dbReference type="Proteomes" id="UP001055712"/>
    </source>
</evidence>
<name>A0A9D4YVS4_CHLVU</name>
<proteinExistence type="predicted"/>
<keyword evidence="2" id="KW-0812">Transmembrane</keyword>
<dbReference type="Proteomes" id="UP001055712">
    <property type="component" value="Unassembled WGS sequence"/>
</dbReference>
<evidence type="ECO:0000313" key="6">
    <source>
        <dbReference type="EMBL" id="KAI3429262.1"/>
    </source>
</evidence>
<gene>
    <name evidence="6" type="ORF">D9Q98_005359</name>
</gene>
<dbReference type="AlphaFoldDB" id="A0A9D4YVS4"/>